<name>A0ABS0TAK1_9STAP</name>
<comment type="caution">
    <text evidence="2">The sequence shown here is derived from an EMBL/GenBank/DDBJ whole genome shotgun (WGS) entry which is preliminary data.</text>
</comment>
<dbReference type="Gene3D" id="3.40.50.300">
    <property type="entry name" value="P-loop containing nucleotide triphosphate hydrolases"/>
    <property type="match status" value="1"/>
</dbReference>
<reference evidence="2 3" key="1">
    <citation type="submission" date="2020-04" db="EMBL/GenBank/DDBJ databases">
        <title>Staphylococcus species from domestic dog.</title>
        <authorList>
            <person name="Paterson G.K."/>
        </authorList>
    </citation>
    <scope>NUCLEOTIDE SEQUENCE [LARGE SCALE GENOMIC DNA]</scope>
    <source>
        <strain evidence="2 3">H16/1A</strain>
    </source>
</reference>
<dbReference type="InterPro" id="IPR027417">
    <property type="entry name" value="P-loop_NTPase"/>
</dbReference>
<keyword evidence="3" id="KW-1185">Reference proteome</keyword>
<evidence type="ECO:0000313" key="2">
    <source>
        <dbReference type="EMBL" id="MBI5974809.1"/>
    </source>
</evidence>
<dbReference type="EMBL" id="JABANU010000008">
    <property type="protein sequence ID" value="MBI5974809.1"/>
    <property type="molecule type" value="Genomic_DNA"/>
</dbReference>
<feature type="domain" description="ATP-dependent helicase C-terminal" evidence="1">
    <location>
        <begin position="2"/>
        <end position="37"/>
    </location>
</feature>
<organism evidence="2 3">
    <name type="scientific">Staphylococcus canis</name>
    <dbReference type="NCBI Taxonomy" id="2724942"/>
    <lineage>
        <taxon>Bacteria</taxon>
        <taxon>Bacillati</taxon>
        <taxon>Bacillota</taxon>
        <taxon>Bacilli</taxon>
        <taxon>Bacillales</taxon>
        <taxon>Staphylococcaceae</taxon>
        <taxon>Staphylococcus</taxon>
    </lineage>
</organism>
<dbReference type="InterPro" id="IPR006555">
    <property type="entry name" value="ATP-dep_Helicase_C"/>
</dbReference>
<gene>
    <name evidence="2" type="ORF">HHH54_04235</name>
</gene>
<evidence type="ECO:0000259" key="1">
    <source>
        <dbReference type="Pfam" id="PF13307"/>
    </source>
</evidence>
<evidence type="ECO:0000313" key="3">
    <source>
        <dbReference type="Proteomes" id="UP000751852"/>
    </source>
</evidence>
<proteinExistence type="predicted"/>
<sequence>MIIKLKQGVGRLIRTKQDKGLLVLLNSRMNKPIYKHKKAVLDALPIINMIDEDEVKDFLNNI</sequence>
<accession>A0ABS0TAK1</accession>
<dbReference type="Proteomes" id="UP000751852">
    <property type="component" value="Unassembled WGS sequence"/>
</dbReference>
<dbReference type="RefSeq" id="WP_198617594.1">
    <property type="nucleotide sequence ID" value="NZ_JABANU010000008.1"/>
</dbReference>
<dbReference type="Pfam" id="PF13307">
    <property type="entry name" value="Helicase_C_2"/>
    <property type="match status" value="1"/>
</dbReference>
<protein>
    <recommendedName>
        <fullName evidence="1">ATP-dependent helicase C-terminal domain-containing protein</fullName>
    </recommendedName>
</protein>